<dbReference type="RefSeq" id="WP_213494096.1">
    <property type="nucleotide sequence ID" value="NZ_CP074694.1"/>
</dbReference>
<organism evidence="1 2">
    <name type="scientific">Telmatocola sphagniphila</name>
    <dbReference type="NCBI Taxonomy" id="1123043"/>
    <lineage>
        <taxon>Bacteria</taxon>
        <taxon>Pseudomonadati</taxon>
        <taxon>Planctomycetota</taxon>
        <taxon>Planctomycetia</taxon>
        <taxon>Gemmatales</taxon>
        <taxon>Gemmataceae</taxon>
    </lineage>
</organism>
<keyword evidence="2" id="KW-1185">Reference proteome</keyword>
<dbReference type="AlphaFoldDB" id="A0A8E6B2R5"/>
<gene>
    <name evidence="1" type="ORF">KIH39_15265</name>
</gene>
<sequence length="70" mass="8048">MSNEFRIGKVRGYRRGKIWYLCYNEQGRRHRPRVGPDRNAARPLASQINSQLDVGTPAELSFESISIEKA</sequence>
<dbReference type="EMBL" id="CP074694">
    <property type="protein sequence ID" value="QVL30212.1"/>
    <property type="molecule type" value="Genomic_DNA"/>
</dbReference>
<evidence type="ECO:0000313" key="1">
    <source>
        <dbReference type="EMBL" id="QVL30212.1"/>
    </source>
</evidence>
<dbReference type="Proteomes" id="UP000676194">
    <property type="component" value="Chromosome"/>
</dbReference>
<proteinExistence type="predicted"/>
<protein>
    <submittedName>
        <fullName evidence="1">Uncharacterized protein</fullName>
    </submittedName>
</protein>
<reference evidence="1" key="1">
    <citation type="submission" date="2021-05" db="EMBL/GenBank/DDBJ databases">
        <title>Complete genome sequence of the cellulolytic planctomycete Telmatocola sphagniphila SP2T and characterization of the first cellulase from planctomycetes.</title>
        <authorList>
            <person name="Rakitin A.L."/>
            <person name="Beletsky A.V."/>
            <person name="Naumoff D.G."/>
            <person name="Kulichevskaya I.S."/>
            <person name="Mardanov A.V."/>
            <person name="Ravin N.V."/>
            <person name="Dedysh S.N."/>
        </authorList>
    </citation>
    <scope>NUCLEOTIDE SEQUENCE</scope>
    <source>
        <strain evidence="1">SP2T</strain>
    </source>
</reference>
<evidence type="ECO:0000313" key="2">
    <source>
        <dbReference type="Proteomes" id="UP000676194"/>
    </source>
</evidence>
<dbReference type="KEGG" id="tsph:KIH39_15265"/>
<accession>A0A8E6B2R5</accession>
<name>A0A8E6B2R5_9BACT</name>